<dbReference type="Gene3D" id="2.60.120.10">
    <property type="entry name" value="Jelly Rolls"/>
    <property type="match status" value="1"/>
</dbReference>
<name>A0A7W8EDD5_9ACTN</name>
<keyword evidence="3" id="KW-1185">Reference proteome</keyword>
<dbReference type="EMBL" id="JACHIN010000001">
    <property type="protein sequence ID" value="MBB5075146.1"/>
    <property type="molecule type" value="Genomic_DNA"/>
</dbReference>
<organism evidence="2 3">
    <name type="scientific">Nonomuraea endophytica</name>
    <dbReference type="NCBI Taxonomy" id="714136"/>
    <lineage>
        <taxon>Bacteria</taxon>
        <taxon>Bacillati</taxon>
        <taxon>Actinomycetota</taxon>
        <taxon>Actinomycetes</taxon>
        <taxon>Streptosporangiales</taxon>
        <taxon>Streptosporangiaceae</taxon>
        <taxon>Nonomuraea</taxon>
    </lineage>
</organism>
<evidence type="ECO:0000259" key="1">
    <source>
        <dbReference type="Pfam" id="PF12973"/>
    </source>
</evidence>
<feature type="domain" description="ChrR-like cupin" evidence="1">
    <location>
        <begin position="13"/>
        <end position="99"/>
    </location>
</feature>
<gene>
    <name evidence="2" type="ORF">HNR40_000592</name>
</gene>
<protein>
    <submittedName>
        <fullName evidence="2">Quercetin dioxygenase-like cupin family protein</fullName>
    </submittedName>
</protein>
<accession>A0A7W8EDD5</accession>
<dbReference type="Proteomes" id="UP000568380">
    <property type="component" value="Unassembled WGS sequence"/>
</dbReference>
<reference evidence="2 3" key="1">
    <citation type="submission" date="2020-08" db="EMBL/GenBank/DDBJ databases">
        <title>Genomic Encyclopedia of Type Strains, Phase IV (KMG-IV): sequencing the most valuable type-strain genomes for metagenomic binning, comparative biology and taxonomic classification.</title>
        <authorList>
            <person name="Goeker M."/>
        </authorList>
    </citation>
    <scope>NUCLEOTIDE SEQUENCE [LARGE SCALE GENOMIC DNA]</scope>
    <source>
        <strain evidence="2 3">DSM 45385</strain>
    </source>
</reference>
<dbReference type="GO" id="GO:0051213">
    <property type="term" value="F:dioxygenase activity"/>
    <property type="evidence" value="ECO:0007669"/>
    <property type="project" value="UniProtKB-KW"/>
</dbReference>
<keyword evidence="2" id="KW-0223">Dioxygenase</keyword>
<dbReference type="SUPFAM" id="SSF51182">
    <property type="entry name" value="RmlC-like cupins"/>
    <property type="match status" value="1"/>
</dbReference>
<keyword evidence="2" id="KW-0560">Oxidoreductase</keyword>
<comment type="caution">
    <text evidence="2">The sequence shown here is derived from an EMBL/GenBank/DDBJ whole genome shotgun (WGS) entry which is preliminary data.</text>
</comment>
<dbReference type="AlphaFoldDB" id="A0A7W8EDD5"/>
<sequence length="109" mass="11656">MPEIPKLTHVVIDTVETSDIAPGIVRRGLPGGALAARAFDFAPGTTWPEPDHHATDELIYVAEGELLDNGQTFPAGSFLHYHPGSVHQPGTRTGTRILVFSLPHPTPAT</sequence>
<dbReference type="Pfam" id="PF12973">
    <property type="entry name" value="Cupin_7"/>
    <property type="match status" value="1"/>
</dbReference>
<dbReference type="InterPro" id="IPR025979">
    <property type="entry name" value="ChrR-like_cupin_dom"/>
</dbReference>
<proteinExistence type="predicted"/>
<evidence type="ECO:0000313" key="3">
    <source>
        <dbReference type="Proteomes" id="UP000568380"/>
    </source>
</evidence>
<evidence type="ECO:0000313" key="2">
    <source>
        <dbReference type="EMBL" id="MBB5075146.1"/>
    </source>
</evidence>
<dbReference type="InterPro" id="IPR014710">
    <property type="entry name" value="RmlC-like_jellyroll"/>
</dbReference>
<dbReference type="InterPro" id="IPR011051">
    <property type="entry name" value="RmlC_Cupin_sf"/>
</dbReference>
<dbReference type="RefSeq" id="WP_184958100.1">
    <property type="nucleotide sequence ID" value="NZ_JACHIN010000001.1"/>
</dbReference>